<dbReference type="OrthoDB" id="6614157at2759"/>
<dbReference type="AlphaFoldDB" id="A0A4C1WXX8"/>
<protein>
    <submittedName>
        <fullName evidence="1">Uncharacterized protein</fullName>
    </submittedName>
</protein>
<evidence type="ECO:0000313" key="1">
    <source>
        <dbReference type="EMBL" id="GBP56221.1"/>
    </source>
</evidence>
<reference evidence="1 2" key="1">
    <citation type="journal article" date="2019" name="Commun. Biol.">
        <title>The bagworm genome reveals a unique fibroin gene that provides high tensile strength.</title>
        <authorList>
            <person name="Kono N."/>
            <person name="Nakamura H."/>
            <person name="Ohtoshi R."/>
            <person name="Tomita M."/>
            <person name="Numata K."/>
            <person name="Arakawa K."/>
        </authorList>
    </citation>
    <scope>NUCLEOTIDE SEQUENCE [LARGE SCALE GENOMIC DNA]</scope>
</reference>
<gene>
    <name evidence="1" type="ORF">EVAR_37295_1</name>
</gene>
<dbReference type="Proteomes" id="UP000299102">
    <property type="component" value="Unassembled WGS sequence"/>
</dbReference>
<evidence type="ECO:0000313" key="2">
    <source>
        <dbReference type="Proteomes" id="UP000299102"/>
    </source>
</evidence>
<dbReference type="EMBL" id="BGZK01000688">
    <property type="protein sequence ID" value="GBP56221.1"/>
    <property type="molecule type" value="Genomic_DNA"/>
</dbReference>
<comment type="caution">
    <text evidence="1">The sequence shown here is derived from an EMBL/GenBank/DDBJ whole genome shotgun (WGS) entry which is preliminary data.</text>
</comment>
<name>A0A4C1WXX8_EUMVA</name>
<sequence length="91" mass="10369">MLNTRIPWQRSYKYLGVTLDKNLHFREHIARVRKNALFYTARLGAMLDAIPAGQEVTVSGDTLCRGDILQESSIGHVTRRRHSHVPSGRAR</sequence>
<proteinExistence type="predicted"/>
<organism evidence="1 2">
    <name type="scientific">Eumeta variegata</name>
    <name type="common">Bagworm moth</name>
    <name type="synonym">Eumeta japonica</name>
    <dbReference type="NCBI Taxonomy" id="151549"/>
    <lineage>
        <taxon>Eukaryota</taxon>
        <taxon>Metazoa</taxon>
        <taxon>Ecdysozoa</taxon>
        <taxon>Arthropoda</taxon>
        <taxon>Hexapoda</taxon>
        <taxon>Insecta</taxon>
        <taxon>Pterygota</taxon>
        <taxon>Neoptera</taxon>
        <taxon>Endopterygota</taxon>
        <taxon>Lepidoptera</taxon>
        <taxon>Glossata</taxon>
        <taxon>Ditrysia</taxon>
        <taxon>Tineoidea</taxon>
        <taxon>Psychidae</taxon>
        <taxon>Oiketicinae</taxon>
        <taxon>Eumeta</taxon>
    </lineage>
</organism>
<keyword evidence="2" id="KW-1185">Reference proteome</keyword>
<accession>A0A4C1WXX8</accession>